<keyword evidence="2" id="KW-0472">Membrane</keyword>
<keyword evidence="2" id="KW-0449">Lipoprotein</keyword>
<keyword evidence="2" id="KW-0812">Transmembrane</keyword>
<organism evidence="4 5">
    <name type="scientific">Hymenobacter telluris</name>
    <dbReference type="NCBI Taxonomy" id="2816474"/>
    <lineage>
        <taxon>Bacteria</taxon>
        <taxon>Pseudomonadati</taxon>
        <taxon>Bacteroidota</taxon>
        <taxon>Cytophagia</taxon>
        <taxon>Cytophagales</taxon>
        <taxon>Hymenobacteraceae</taxon>
        <taxon>Hymenobacter</taxon>
    </lineage>
</organism>
<dbReference type="InterPro" id="IPR010131">
    <property type="entry name" value="MdtP/NodT-like"/>
</dbReference>
<accession>A0A939J8P4</accession>
<evidence type="ECO:0000256" key="2">
    <source>
        <dbReference type="RuleBase" id="RU362097"/>
    </source>
</evidence>
<dbReference type="GO" id="GO:0015562">
    <property type="term" value="F:efflux transmembrane transporter activity"/>
    <property type="evidence" value="ECO:0007669"/>
    <property type="project" value="InterPro"/>
</dbReference>
<feature type="region of interest" description="Disordered" evidence="3">
    <location>
        <begin position="1"/>
        <end position="21"/>
    </location>
</feature>
<comment type="subcellular location">
    <subcellularLocation>
        <location evidence="2">Cell membrane</location>
        <topology evidence="2">Lipid-anchor</topology>
    </subcellularLocation>
</comment>
<dbReference type="PANTHER" id="PTHR30203:SF30">
    <property type="entry name" value="OUTER MEMBRANE PROTEIN-RELATED"/>
    <property type="match status" value="1"/>
</dbReference>
<dbReference type="GO" id="GO:0005886">
    <property type="term" value="C:plasma membrane"/>
    <property type="evidence" value="ECO:0007669"/>
    <property type="project" value="UniProtKB-SubCell"/>
</dbReference>
<reference evidence="4" key="1">
    <citation type="submission" date="2021-03" db="EMBL/GenBank/DDBJ databases">
        <authorList>
            <person name="Kim M.K."/>
        </authorList>
    </citation>
    <scope>NUCLEOTIDE SEQUENCE</scope>
    <source>
        <strain evidence="4">BT186</strain>
    </source>
</reference>
<dbReference type="PANTHER" id="PTHR30203">
    <property type="entry name" value="OUTER MEMBRANE CATION EFFLUX PROTEIN"/>
    <property type="match status" value="1"/>
</dbReference>
<protein>
    <submittedName>
        <fullName evidence="4">Efflux transporter outer membrane subunit</fullName>
    </submittedName>
</protein>
<keyword evidence="5" id="KW-1185">Reference proteome</keyword>
<feature type="compositionally biased region" description="Low complexity" evidence="3">
    <location>
        <begin position="1"/>
        <end position="11"/>
    </location>
</feature>
<dbReference type="InterPro" id="IPR003423">
    <property type="entry name" value="OMP_efflux"/>
</dbReference>
<dbReference type="EMBL" id="JAFLQZ010000004">
    <property type="protein sequence ID" value="MBO0357969.1"/>
    <property type="molecule type" value="Genomic_DNA"/>
</dbReference>
<name>A0A939J8P4_9BACT</name>
<proteinExistence type="inferred from homology"/>
<dbReference type="Pfam" id="PF02321">
    <property type="entry name" value="OEP"/>
    <property type="match status" value="2"/>
</dbReference>
<sequence length="522" mass="57042">MNLLRTSLLTSPPSPLSQREGELDLVSSSKELEAIPPSLWERGLGGEASRLLVLLLLAILGSCQTTKPVAIPHTAPVPATFGKGTTTDTASIGTLPWRQFFNDPNLVALLDTAVRANPDLLIAVQRVEIASANVQVSRGALLPSVSANATASFDRFATLSGTGYNSTNDGRVLPTVAPDYFLGLRSAWEIDLWGKLRNRKQAAFARLLASEQGRRLVETALVGQVAHLYYDLLALDNELDVLSKNDTLQARALEIVKLQKLGGRATELAVLQFQAQLLRTRSLEAETQQRIVAAENQLNRLLGRYPQPIKRGAPLRDQKLPEFVSAGLPATMLLRRPDVRQAELELVANRADVAAARAAFLPALTLSPYLGVNAYQPSLLLSTPGSLAYGLLAGLSAPLINRNFLKASYRQAAAEQRAAYLRYHQAMQTGFEEVTTSLRGLDNYQKAHELRRQEVVSLNEAVAVSNDLYRASYANYLEVVTAQRSVLEAELNLTSIRREQFLLLIDLYRALGGGWTAAEVSE</sequence>
<keyword evidence="2" id="KW-1134">Transmembrane beta strand</keyword>
<evidence type="ECO:0000256" key="1">
    <source>
        <dbReference type="ARBA" id="ARBA00007613"/>
    </source>
</evidence>
<dbReference type="AlphaFoldDB" id="A0A939J8P4"/>
<dbReference type="NCBIfam" id="TIGR01845">
    <property type="entry name" value="outer_NodT"/>
    <property type="match status" value="1"/>
</dbReference>
<keyword evidence="2" id="KW-0564">Palmitate</keyword>
<evidence type="ECO:0000313" key="5">
    <source>
        <dbReference type="Proteomes" id="UP000664144"/>
    </source>
</evidence>
<dbReference type="SUPFAM" id="SSF56954">
    <property type="entry name" value="Outer membrane efflux proteins (OEP)"/>
    <property type="match status" value="1"/>
</dbReference>
<evidence type="ECO:0000256" key="3">
    <source>
        <dbReference type="SAM" id="MobiDB-lite"/>
    </source>
</evidence>
<evidence type="ECO:0000313" key="4">
    <source>
        <dbReference type="EMBL" id="MBO0357969.1"/>
    </source>
</evidence>
<dbReference type="Gene3D" id="1.20.1600.10">
    <property type="entry name" value="Outer membrane efflux proteins (OEP)"/>
    <property type="match status" value="1"/>
</dbReference>
<gene>
    <name evidence="4" type="ORF">J0X19_08440</name>
</gene>
<dbReference type="Proteomes" id="UP000664144">
    <property type="component" value="Unassembled WGS sequence"/>
</dbReference>
<comment type="similarity">
    <text evidence="1 2">Belongs to the outer membrane factor (OMF) (TC 1.B.17) family.</text>
</comment>
<dbReference type="RefSeq" id="WP_206983830.1">
    <property type="nucleotide sequence ID" value="NZ_JAFLQZ010000004.1"/>
</dbReference>
<comment type="caution">
    <text evidence="4">The sequence shown here is derived from an EMBL/GenBank/DDBJ whole genome shotgun (WGS) entry which is preliminary data.</text>
</comment>
<dbReference type="Gene3D" id="2.20.200.10">
    <property type="entry name" value="Outer membrane efflux proteins (OEP)"/>
    <property type="match status" value="1"/>
</dbReference>